<evidence type="ECO:0000256" key="3">
    <source>
        <dbReference type="ARBA" id="ARBA00022694"/>
    </source>
</evidence>
<dbReference type="Pfam" id="PF01876">
    <property type="entry name" value="RNase_P_p30"/>
    <property type="match status" value="1"/>
</dbReference>
<dbReference type="PANTHER" id="PTHR13031">
    <property type="entry name" value="RIBONUCLEASE P SUBUNIT P30"/>
    <property type="match status" value="1"/>
</dbReference>
<proteinExistence type="inferred from homology"/>
<comment type="caution">
    <text evidence="5">The sequence shown here is derived from an EMBL/GenBank/DDBJ whole genome shotgun (WGS) entry which is preliminary data.</text>
</comment>
<dbReference type="SUPFAM" id="SSF89550">
    <property type="entry name" value="PHP domain-like"/>
    <property type="match status" value="1"/>
</dbReference>
<keyword evidence="3" id="KW-0819">tRNA processing</keyword>
<comment type="subcellular location">
    <subcellularLocation>
        <location evidence="1">Nucleus</location>
    </subcellularLocation>
</comment>
<name>A0ABR4A660_9LECA</name>
<feature type="region of interest" description="Disordered" evidence="4">
    <location>
        <begin position="272"/>
        <end position="315"/>
    </location>
</feature>
<dbReference type="Gene3D" id="3.20.20.140">
    <property type="entry name" value="Metal-dependent hydrolases"/>
    <property type="match status" value="1"/>
</dbReference>
<gene>
    <name evidence="5" type="ORF">N7G274_005779</name>
</gene>
<feature type="compositionally biased region" description="Basic and acidic residues" evidence="4">
    <location>
        <begin position="282"/>
        <end position="315"/>
    </location>
</feature>
<protein>
    <submittedName>
        <fullName evidence="5">Uncharacterized protein</fullName>
    </submittedName>
</protein>
<keyword evidence="6" id="KW-1185">Reference proteome</keyword>
<evidence type="ECO:0000256" key="1">
    <source>
        <dbReference type="ARBA" id="ARBA00004123"/>
    </source>
</evidence>
<dbReference type="Proteomes" id="UP001590950">
    <property type="component" value="Unassembled WGS sequence"/>
</dbReference>
<accession>A0ABR4A660</accession>
<comment type="similarity">
    <text evidence="2">Belongs to the eukaryotic/archaeal RNase P protein component 3 family.</text>
</comment>
<sequence>MYYDLNVPYDANNHSELQQILAFLAELGYNTIALNHTISGKVPENITSQIPSPLPFSNPSSLHILRRCTIHLSDPAQNHRLNHISSVYDIVALQPTTEKCLQLACLGFECDLISLDLSIRLPFYFKHTTLAVALERGIKFEICYGTGILNGDGGASRRNLISNATQLIRATRGRGIVVSSEAKKALACRGPADVINMAVLWGLGQERGAEAIGREARSAMMQAELKRRSHAGVIDVVYGGEKPEGLALENKETNAKQGKGKRKAEVLESRISEGDVLSKSMSKREQKRQAKKARLEVAKTHQGENESTHKDPAAP</sequence>
<evidence type="ECO:0000256" key="4">
    <source>
        <dbReference type="SAM" id="MobiDB-lite"/>
    </source>
</evidence>
<organism evidence="5 6">
    <name type="scientific">Stereocaulon virgatum</name>
    <dbReference type="NCBI Taxonomy" id="373712"/>
    <lineage>
        <taxon>Eukaryota</taxon>
        <taxon>Fungi</taxon>
        <taxon>Dikarya</taxon>
        <taxon>Ascomycota</taxon>
        <taxon>Pezizomycotina</taxon>
        <taxon>Lecanoromycetes</taxon>
        <taxon>OSLEUM clade</taxon>
        <taxon>Lecanoromycetidae</taxon>
        <taxon>Lecanorales</taxon>
        <taxon>Lecanorineae</taxon>
        <taxon>Stereocaulaceae</taxon>
        <taxon>Stereocaulon</taxon>
    </lineage>
</organism>
<dbReference type="InterPro" id="IPR016195">
    <property type="entry name" value="Pol/histidinol_Pase-like"/>
</dbReference>
<evidence type="ECO:0000313" key="5">
    <source>
        <dbReference type="EMBL" id="KAL2041397.1"/>
    </source>
</evidence>
<dbReference type="EMBL" id="JBEFKJ010000017">
    <property type="protein sequence ID" value="KAL2041397.1"/>
    <property type="molecule type" value="Genomic_DNA"/>
</dbReference>
<evidence type="ECO:0000256" key="2">
    <source>
        <dbReference type="ARBA" id="ARBA00007331"/>
    </source>
</evidence>
<evidence type="ECO:0000313" key="6">
    <source>
        <dbReference type="Proteomes" id="UP001590950"/>
    </source>
</evidence>
<dbReference type="InterPro" id="IPR002738">
    <property type="entry name" value="RNase_P_p30"/>
</dbReference>
<dbReference type="PANTHER" id="PTHR13031:SF0">
    <property type="entry name" value="RIBONUCLEASE P PROTEIN SUBUNIT P30"/>
    <property type="match status" value="1"/>
</dbReference>
<reference evidence="5 6" key="1">
    <citation type="submission" date="2024-09" db="EMBL/GenBank/DDBJ databases">
        <title>Rethinking Asexuality: The Enigmatic Case of Functional Sexual Genes in Lepraria (Stereocaulaceae).</title>
        <authorList>
            <person name="Doellman M."/>
            <person name="Sun Y."/>
            <person name="Barcenas-Pena A."/>
            <person name="Lumbsch H.T."/>
            <person name="Grewe F."/>
        </authorList>
    </citation>
    <scope>NUCLEOTIDE SEQUENCE [LARGE SCALE GENOMIC DNA]</scope>
    <source>
        <strain evidence="5 6">Mercado 3170</strain>
    </source>
</reference>